<feature type="domain" description="Putative zinc-finger" evidence="2">
    <location>
        <begin position="8"/>
        <end position="35"/>
    </location>
</feature>
<feature type="compositionally biased region" description="Low complexity" evidence="1">
    <location>
        <begin position="75"/>
        <end position="93"/>
    </location>
</feature>
<feature type="compositionally biased region" description="Low complexity" evidence="1">
    <location>
        <begin position="102"/>
        <end position="119"/>
    </location>
</feature>
<protein>
    <recommendedName>
        <fullName evidence="2">Putative zinc-finger domain-containing protein</fullName>
    </recommendedName>
</protein>
<feature type="region of interest" description="Disordered" evidence="1">
    <location>
        <begin position="229"/>
        <end position="305"/>
    </location>
</feature>
<evidence type="ECO:0000313" key="4">
    <source>
        <dbReference type="Proteomes" id="UP000317691"/>
    </source>
</evidence>
<organism evidence="3 4">
    <name type="scientific">Eiseniibacteriota bacterium</name>
    <dbReference type="NCBI Taxonomy" id="2212470"/>
    <lineage>
        <taxon>Bacteria</taxon>
        <taxon>Candidatus Eiseniibacteriota</taxon>
    </lineage>
</organism>
<feature type="compositionally biased region" description="Pro residues" evidence="1">
    <location>
        <begin position="249"/>
        <end position="263"/>
    </location>
</feature>
<feature type="compositionally biased region" description="Basic residues" evidence="1">
    <location>
        <begin position="180"/>
        <end position="190"/>
    </location>
</feature>
<dbReference type="Pfam" id="PF13490">
    <property type="entry name" value="zf-HC2"/>
    <property type="match status" value="1"/>
</dbReference>
<evidence type="ECO:0000313" key="3">
    <source>
        <dbReference type="EMBL" id="TMQ67105.1"/>
    </source>
</evidence>
<proteinExistence type="predicted"/>
<name>A0A538TU29_UNCEI</name>
<dbReference type="InterPro" id="IPR027383">
    <property type="entry name" value="Znf_put"/>
</dbReference>
<dbReference type="EMBL" id="VBOZ01000004">
    <property type="protein sequence ID" value="TMQ67105.1"/>
    <property type="molecule type" value="Genomic_DNA"/>
</dbReference>
<feature type="compositionally biased region" description="Basic and acidic residues" evidence="1">
    <location>
        <begin position="158"/>
        <end position="171"/>
    </location>
</feature>
<evidence type="ECO:0000256" key="1">
    <source>
        <dbReference type="SAM" id="MobiDB-lite"/>
    </source>
</evidence>
<sequence length="406" mass="43042">MIHLTPQQLSSYMDGELNEVSTELVRRHMGICEECTLKFAALEEQEEHLSHALVHEPGDAFFDRFAADVERLLPSSASRRGSSSPASRAAAVREAAREAAKDAATPTASHAAEAATDPPVAVPKPVPAPALVEEGLPLGDESDLDADETLAALSVGRTMDEPPPRSRERKAPSVPPRARATQRPHQRQNIRRPAPSIPWYAALILAAIAGAAGVVASRTDPVSAWLDAHGLGSRSPNPERVAPADPGLQAPPPEQGAPTPDVPEPQTSDNSDATVDDFVEPHPPAAGGRGGEATGTRDPFAGLPPAPLAQVRAAQRSKAAADAQPSADRYDAAADEWERTIPLLRGARQQSLSRLELATSRYRAWESEPTASRASSAAVAIRAYLAFAPQGAPRDLVRNWLARVGH</sequence>
<accession>A0A538TU29</accession>
<evidence type="ECO:0000259" key="2">
    <source>
        <dbReference type="Pfam" id="PF13490"/>
    </source>
</evidence>
<reference evidence="3 4" key="1">
    <citation type="journal article" date="2019" name="Nat. Microbiol.">
        <title>Mediterranean grassland soil C-N compound turnover is dependent on rainfall and depth, and is mediated by genomically divergent microorganisms.</title>
        <authorList>
            <person name="Diamond S."/>
            <person name="Andeer P.F."/>
            <person name="Li Z."/>
            <person name="Crits-Christoph A."/>
            <person name="Burstein D."/>
            <person name="Anantharaman K."/>
            <person name="Lane K.R."/>
            <person name="Thomas B.C."/>
            <person name="Pan C."/>
            <person name="Northen T.R."/>
            <person name="Banfield J.F."/>
        </authorList>
    </citation>
    <scope>NUCLEOTIDE SEQUENCE [LARGE SCALE GENOMIC DNA]</scope>
    <source>
        <strain evidence="3">WS_9</strain>
    </source>
</reference>
<dbReference type="Proteomes" id="UP000317691">
    <property type="component" value="Unassembled WGS sequence"/>
</dbReference>
<feature type="region of interest" description="Disordered" evidence="1">
    <location>
        <begin position="155"/>
        <end position="193"/>
    </location>
</feature>
<feature type="region of interest" description="Disordered" evidence="1">
    <location>
        <begin position="75"/>
        <end position="143"/>
    </location>
</feature>
<gene>
    <name evidence="3" type="ORF">E6K79_00835</name>
</gene>
<dbReference type="AlphaFoldDB" id="A0A538TU29"/>
<comment type="caution">
    <text evidence="3">The sequence shown here is derived from an EMBL/GenBank/DDBJ whole genome shotgun (WGS) entry which is preliminary data.</text>
</comment>